<name>A0ABR8H4A9_NOSPU</name>
<evidence type="ECO:0000256" key="1">
    <source>
        <dbReference type="SAM" id="MobiDB-lite"/>
    </source>
</evidence>
<organism evidence="3 4">
    <name type="scientific">Nostoc punctiforme FACHB-252</name>
    <dbReference type="NCBI Taxonomy" id="1357509"/>
    <lineage>
        <taxon>Bacteria</taxon>
        <taxon>Bacillati</taxon>
        <taxon>Cyanobacteriota</taxon>
        <taxon>Cyanophyceae</taxon>
        <taxon>Nostocales</taxon>
        <taxon>Nostocaceae</taxon>
        <taxon>Nostoc</taxon>
    </lineage>
</organism>
<dbReference type="RefSeq" id="WP_190947986.1">
    <property type="nucleotide sequence ID" value="NZ_JACJTC010000001.1"/>
</dbReference>
<dbReference type="InterPro" id="IPR025295">
    <property type="entry name" value="eCIS_core_dom"/>
</dbReference>
<feature type="compositionally biased region" description="Low complexity" evidence="1">
    <location>
        <begin position="312"/>
        <end position="325"/>
    </location>
</feature>
<reference evidence="3 4" key="1">
    <citation type="journal article" date="2020" name="ISME J.">
        <title>Comparative genomics reveals insights into cyanobacterial evolution and habitat adaptation.</title>
        <authorList>
            <person name="Chen M.Y."/>
            <person name="Teng W.K."/>
            <person name="Zhao L."/>
            <person name="Hu C.X."/>
            <person name="Zhou Y.K."/>
            <person name="Han B.P."/>
            <person name="Song L.R."/>
            <person name="Shu W.S."/>
        </authorList>
    </citation>
    <scope>NUCLEOTIDE SEQUENCE [LARGE SCALE GENOMIC DNA]</scope>
    <source>
        <strain evidence="3 4">FACHB-252</strain>
    </source>
</reference>
<feature type="compositionally biased region" description="Low complexity" evidence="1">
    <location>
        <begin position="241"/>
        <end position="280"/>
    </location>
</feature>
<feature type="compositionally biased region" description="Basic and acidic residues" evidence="1">
    <location>
        <begin position="535"/>
        <end position="546"/>
    </location>
</feature>
<gene>
    <name evidence="3" type="ORF">H6G94_01170</name>
</gene>
<dbReference type="Proteomes" id="UP000606396">
    <property type="component" value="Unassembled WGS sequence"/>
</dbReference>
<feature type="region of interest" description="Disordered" evidence="1">
    <location>
        <begin position="527"/>
        <end position="546"/>
    </location>
</feature>
<sequence length="565" mass="60124">MSDVHRQGAGGLRKIGRRKTPASNSTNPSLVSRDIPTLANPTRGFGLDTNQAQRPIISTDFEEDDLLEEESLEPTVIQQPLNHDISKISLHSQDRFTNQPAESHQQQVGMMAAPAVQQKITPEPVETKQAFHSPVQQKPIQRDGMNIPGGATIETVNGNTSAVISLLDQKAIIALDNMPGARPPDFSRYIDRIDQVLSDTSLSDTNIPINFVETTGVNVYWRGYIRFRLGEPQPLSGGGSAATTRGFGGSTTSSTETSTSTTDSAKATASGGSTSGTKSGEAGKGGETSTGSSGTVGSEVSTTTSRSDKYTDSTTSSRGGTTNMTNNMQRFMAPLIAEISLNPELDVQGSDYVNPLKWGMFIGESIRPMKRVSGSVNCGSVTYYTSNGITPTPTPAAPPAQRKGWMENQLGITEQSQANFNNAAAVNNINPLQLSNSGSTPLPTDVAVAAQEHHGMSLDKVHLVQGGQADAYCDSMNAAAFTTPSNEGETNIFMHSQLPVDSPQGQHTLSHEVSHAVQQMRGETAELDGLGGNQSRRDALEKSADSHADIIVNKSAQLQKLQQSQ</sequence>
<feature type="region of interest" description="Disordered" evidence="1">
    <location>
        <begin position="1"/>
        <end position="49"/>
    </location>
</feature>
<feature type="compositionally biased region" description="Polar residues" evidence="1">
    <location>
        <begin position="21"/>
        <end position="30"/>
    </location>
</feature>
<feature type="region of interest" description="Disordered" evidence="1">
    <location>
        <begin position="233"/>
        <end position="325"/>
    </location>
</feature>
<proteinExistence type="predicted"/>
<evidence type="ECO:0000313" key="4">
    <source>
        <dbReference type="Proteomes" id="UP000606396"/>
    </source>
</evidence>
<keyword evidence="4" id="KW-1185">Reference proteome</keyword>
<protein>
    <submittedName>
        <fullName evidence="3">DUF4157 domain-containing protein</fullName>
    </submittedName>
</protein>
<comment type="caution">
    <text evidence="3">The sequence shown here is derived from an EMBL/GenBank/DDBJ whole genome shotgun (WGS) entry which is preliminary data.</text>
</comment>
<dbReference type="Pfam" id="PF13699">
    <property type="entry name" value="eCIS_core"/>
    <property type="match status" value="1"/>
</dbReference>
<feature type="compositionally biased region" description="Low complexity" evidence="1">
    <location>
        <begin position="289"/>
        <end position="305"/>
    </location>
</feature>
<feature type="domain" description="eCIS core" evidence="2">
    <location>
        <begin position="441"/>
        <end position="522"/>
    </location>
</feature>
<dbReference type="EMBL" id="JACJTC010000001">
    <property type="protein sequence ID" value="MBD2609898.1"/>
    <property type="molecule type" value="Genomic_DNA"/>
</dbReference>
<accession>A0ABR8H4A9</accession>
<evidence type="ECO:0000313" key="3">
    <source>
        <dbReference type="EMBL" id="MBD2609898.1"/>
    </source>
</evidence>
<evidence type="ECO:0000259" key="2">
    <source>
        <dbReference type="Pfam" id="PF13699"/>
    </source>
</evidence>